<feature type="region of interest" description="Disordered" evidence="1">
    <location>
        <begin position="423"/>
        <end position="452"/>
    </location>
</feature>
<name>A0A127Z9Q6_9BASI</name>
<evidence type="ECO:0000256" key="1">
    <source>
        <dbReference type="SAM" id="MobiDB-lite"/>
    </source>
</evidence>
<sequence length="517" mass="57447">MEQNFIFHPPPFLGTGFRQNHQIRLLKTNSLPFHSSHRSLYPSLSHTAPSSSLLTSHASASFSHTNLNSHRRKHLRKCWDLLHICMQRGEVQSAAKYLKVILSAHEWLSDIGWRIALSLLACTNTEQSSGRTIGFLQQLDLNGSAPFKATHTTALLVTEYLAANRLNDAIELLEQRVNLHPYKTQPQLHTLLGMLYVFIGVSTLFNNSDQGQVELKALDRTTKSKARLCFETALQATESWVRGETGRRQRVWGMHVKESEADGARVWGRRGRVWGRDVMEGEEWVGEEHEDVKRVRRRLEGGADGSEGGSGDGEDSASSASGSVYSDSGSESFGSDEEEARGRSRTLHLNPPQQDEADSPAESPDPHPTAPATKGPKAWSAAWPSVAPFYTPQPPLAYHIAQQFLELLTGSTTSSTTFTATGAAGAADARNIQTSHKAEEDDADSDSVGGDLVDEIQLTREEAELRLRRILFEDQGEGSEPSAVRTKKERSRDGRDRKKRKRHDSSGQSRSKRRDRH</sequence>
<evidence type="ECO:0000313" key="2">
    <source>
        <dbReference type="EMBL" id="CDU22858.1"/>
    </source>
</evidence>
<feature type="compositionally biased region" description="Gly residues" evidence="1">
    <location>
        <begin position="302"/>
        <end position="311"/>
    </location>
</feature>
<feature type="compositionally biased region" description="Low complexity" evidence="1">
    <location>
        <begin position="316"/>
        <end position="333"/>
    </location>
</feature>
<feature type="region of interest" description="Disordered" evidence="1">
    <location>
        <begin position="471"/>
        <end position="517"/>
    </location>
</feature>
<gene>
    <name evidence="2" type="ORF">SPSC_01488</name>
</gene>
<protein>
    <submittedName>
        <fullName evidence="2">Uncharacterized protein</fullName>
    </submittedName>
</protein>
<feature type="region of interest" description="Disordered" evidence="1">
    <location>
        <begin position="299"/>
        <end position="380"/>
    </location>
</feature>
<dbReference type="OrthoDB" id="2159786at2759"/>
<organism evidence="2">
    <name type="scientific">Sporisorium scitamineum</name>
    <dbReference type="NCBI Taxonomy" id="49012"/>
    <lineage>
        <taxon>Eukaryota</taxon>
        <taxon>Fungi</taxon>
        <taxon>Dikarya</taxon>
        <taxon>Basidiomycota</taxon>
        <taxon>Ustilaginomycotina</taxon>
        <taxon>Ustilaginomycetes</taxon>
        <taxon>Ustilaginales</taxon>
        <taxon>Ustilaginaceae</taxon>
        <taxon>Sporisorium</taxon>
    </lineage>
</organism>
<dbReference type="EMBL" id="LK056657">
    <property type="protein sequence ID" value="CDU22858.1"/>
    <property type="molecule type" value="Genomic_DNA"/>
</dbReference>
<proteinExistence type="predicted"/>
<dbReference type="AlphaFoldDB" id="A0A127Z9Q6"/>
<accession>A0A127Z9Q6</accession>
<reference evidence="2" key="1">
    <citation type="submission" date="2014-06" db="EMBL/GenBank/DDBJ databases">
        <authorList>
            <person name="Ju J."/>
            <person name="Zhang J."/>
        </authorList>
    </citation>
    <scope>NUCLEOTIDE SEQUENCE</scope>
    <source>
        <strain evidence="2">SscI8</strain>
    </source>
</reference>